<dbReference type="Proteomes" id="UP000321720">
    <property type="component" value="Unassembled WGS sequence"/>
</dbReference>
<sequence length="161" mass="17568">MDTQEYRSLVEGRMRTSGYEVRSSTPTGLLGYRKDFRMSWMATTLHLFVHVATTTTVTEPELAAFTAQALQHAKDTKGELRGLQSGVAVITAVVGEGSDEGAREYARHEIVRGYAAFAWPVVVDLGAAGRIAHEGRVALGGIYSSWMRAQIDAVVPEPRTL</sequence>
<dbReference type="EMBL" id="BJWG01000003">
    <property type="protein sequence ID" value="GEL94415.1"/>
    <property type="molecule type" value="Genomic_DNA"/>
</dbReference>
<gene>
    <name evidence="1" type="ORF">CCO02nite_10730</name>
</gene>
<dbReference type="RefSeq" id="WP_146842031.1">
    <property type="nucleotide sequence ID" value="NZ_BJWG01000003.1"/>
</dbReference>
<keyword evidence="2" id="KW-1185">Reference proteome</keyword>
<protein>
    <recommendedName>
        <fullName evidence="3">Levansucrase</fullName>
    </recommendedName>
</protein>
<dbReference type="OrthoDB" id="4827277at2"/>
<reference evidence="1 2" key="1">
    <citation type="submission" date="2019-07" db="EMBL/GenBank/DDBJ databases">
        <title>Whole genome shotgun sequence of Cellulomonas composti NBRC 100758.</title>
        <authorList>
            <person name="Hosoyama A."/>
            <person name="Uohara A."/>
            <person name="Ohji S."/>
            <person name="Ichikawa N."/>
        </authorList>
    </citation>
    <scope>NUCLEOTIDE SEQUENCE [LARGE SCALE GENOMIC DNA]</scope>
    <source>
        <strain evidence="1 2">NBRC 100758</strain>
    </source>
</reference>
<evidence type="ECO:0000313" key="1">
    <source>
        <dbReference type="EMBL" id="GEL94415.1"/>
    </source>
</evidence>
<evidence type="ECO:0008006" key="3">
    <source>
        <dbReference type="Google" id="ProtNLM"/>
    </source>
</evidence>
<organism evidence="1 2">
    <name type="scientific">Cellulomonas composti</name>
    <dbReference type="NCBI Taxonomy" id="266130"/>
    <lineage>
        <taxon>Bacteria</taxon>
        <taxon>Bacillati</taxon>
        <taxon>Actinomycetota</taxon>
        <taxon>Actinomycetes</taxon>
        <taxon>Micrococcales</taxon>
        <taxon>Cellulomonadaceae</taxon>
        <taxon>Cellulomonas</taxon>
    </lineage>
</organism>
<evidence type="ECO:0000313" key="2">
    <source>
        <dbReference type="Proteomes" id="UP000321720"/>
    </source>
</evidence>
<name>A0A511J8U7_9CELL</name>
<comment type="caution">
    <text evidence="1">The sequence shown here is derived from an EMBL/GenBank/DDBJ whole genome shotgun (WGS) entry which is preliminary data.</text>
</comment>
<proteinExistence type="predicted"/>
<dbReference type="AlphaFoldDB" id="A0A511J8U7"/>
<accession>A0A511J8U7</accession>